<dbReference type="PANTHER" id="PTHR34138:SF1">
    <property type="entry name" value="CELL SHAPE-DETERMINING PROTEIN MREC"/>
    <property type="match status" value="1"/>
</dbReference>
<dbReference type="AlphaFoldDB" id="A0A0S8FU79"/>
<feature type="coiled-coil region" evidence="5">
    <location>
        <begin position="52"/>
        <end position="79"/>
    </location>
</feature>
<dbReference type="EMBL" id="LJUJ01000004">
    <property type="protein sequence ID" value="KPK64271.1"/>
    <property type="molecule type" value="Genomic_DNA"/>
</dbReference>
<feature type="domain" description="Rod shape-determining protein MreC beta-barrel core" evidence="6">
    <location>
        <begin position="99"/>
        <end position="242"/>
    </location>
</feature>
<dbReference type="NCBIfam" id="TIGR00219">
    <property type="entry name" value="mreC"/>
    <property type="match status" value="1"/>
</dbReference>
<reference evidence="7 8" key="1">
    <citation type="journal article" date="2015" name="Microbiome">
        <title>Genomic resolution of linkages in carbon, nitrogen, and sulfur cycling among widespread estuary sediment bacteria.</title>
        <authorList>
            <person name="Baker B.J."/>
            <person name="Lazar C.S."/>
            <person name="Teske A.P."/>
            <person name="Dick G.J."/>
        </authorList>
    </citation>
    <scope>NUCLEOTIDE SEQUENCE [LARGE SCALE GENOMIC DNA]</scope>
    <source>
        <strain evidence="7">SM23_42</strain>
    </source>
</reference>
<evidence type="ECO:0000313" key="8">
    <source>
        <dbReference type="Proteomes" id="UP000051373"/>
    </source>
</evidence>
<sequence length="254" mass="28536">MRRQQIILFLFLLIASAVPVFLHKNANVVLSRTLSSFLLVPIKITTNILEYLAISKVRIEKLEILVNQLKLENAQLRDRFNLDTTNMQSQDLRLLKASVIGRDPLNINGYLYIDKGAENGVAMNQPVIAVDGFVGKIRHAGPTSSIVETIENNGFSVSALDINTSIHGVIKSQKNLMFDYIRHTDRINVGDSIQTSGMSEFFPKGILIGTVHRISESEDLFFKHVYVTPAVQVNRLVSLYLILNEHESHTINQP</sequence>
<protein>
    <recommendedName>
        <fullName evidence="2">Cell shape-determining protein MreC</fullName>
    </recommendedName>
    <alternativeName>
        <fullName evidence="4">Cell shape protein MreC</fullName>
    </alternativeName>
</protein>
<dbReference type="Gene3D" id="2.40.10.340">
    <property type="entry name" value="Rod shape-determining protein MreC, domain 1"/>
    <property type="match status" value="1"/>
</dbReference>
<evidence type="ECO:0000256" key="2">
    <source>
        <dbReference type="ARBA" id="ARBA00013855"/>
    </source>
</evidence>
<dbReference type="Gene3D" id="2.40.10.350">
    <property type="entry name" value="Rod shape-determining protein MreC, domain 2"/>
    <property type="match status" value="1"/>
</dbReference>
<comment type="similarity">
    <text evidence="1">Belongs to the MreC family.</text>
</comment>
<dbReference type="GO" id="GO:0008360">
    <property type="term" value="P:regulation of cell shape"/>
    <property type="evidence" value="ECO:0007669"/>
    <property type="project" value="UniProtKB-KW"/>
</dbReference>
<comment type="caution">
    <text evidence="7">The sequence shown here is derived from an EMBL/GenBank/DDBJ whole genome shotgun (WGS) entry which is preliminary data.</text>
</comment>
<gene>
    <name evidence="7" type="ORF">AMJ83_03340</name>
</gene>
<evidence type="ECO:0000256" key="1">
    <source>
        <dbReference type="ARBA" id="ARBA00009369"/>
    </source>
</evidence>
<dbReference type="InterPro" id="IPR055342">
    <property type="entry name" value="MreC_beta-barrel_core"/>
</dbReference>
<name>A0A0S8FU79_UNCW3</name>
<dbReference type="STRING" id="1703779.AMJ83_03340"/>
<evidence type="ECO:0000313" key="7">
    <source>
        <dbReference type="EMBL" id="KPK64271.1"/>
    </source>
</evidence>
<dbReference type="InterPro" id="IPR042175">
    <property type="entry name" value="Cell/Rod_MreC_2"/>
</dbReference>
<keyword evidence="5" id="KW-0175">Coiled coil</keyword>
<dbReference type="InterPro" id="IPR007221">
    <property type="entry name" value="MreC"/>
</dbReference>
<evidence type="ECO:0000259" key="6">
    <source>
        <dbReference type="Pfam" id="PF04085"/>
    </source>
</evidence>
<keyword evidence="3" id="KW-0133">Cell shape</keyword>
<dbReference type="InterPro" id="IPR042177">
    <property type="entry name" value="Cell/Rod_1"/>
</dbReference>
<dbReference type="Pfam" id="PF04085">
    <property type="entry name" value="MreC"/>
    <property type="match status" value="1"/>
</dbReference>
<proteinExistence type="inferred from homology"/>
<evidence type="ECO:0000256" key="3">
    <source>
        <dbReference type="ARBA" id="ARBA00022960"/>
    </source>
</evidence>
<organism evidence="7 8">
    <name type="scientific">candidate division WOR_3 bacterium SM23_42</name>
    <dbReference type="NCBI Taxonomy" id="1703779"/>
    <lineage>
        <taxon>Bacteria</taxon>
        <taxon>Bacteria division WOR-3</taxon>
    </lineage>
</organism>
<evidence type="ECO:0000256" key="5">
    <source>
        <dbReference type="SAM" id="Coils"/>
    </source>
</evidence>
<dbReference type="GO" id="GO:0005886">
    <property type="term" value="C:plasma membrane"/>
    <property type="evidence" value="ECO:0007669"/>
    <property type="project" value="TreeGrafter"/>
</dbReference>
<dbReference type="Proteomes" id="UP000051373">
    <property type="component" value="Unassembled WGS sequence"/>
</dbReference>
<evidence type="ECO:0000256" key="4">
    <source>
        <dbReference type="ARBA" id="ARBA00032089"/>
    </source>
</evidence>
<dbReference type="PANTHER" id="PTHR34138">
    <property type="entry name" value="CELL SHAPE-DETERMINING PROTEIN MREC"/>
    <property type="match status" value="1"/>
</dbReference>
<accession>A0A0S8FU79</accession>